<organism evidence="3 4">
    <name type="scientific">Necator americanus</name>
    <name type="common">Human hookworm</name>
    <dbReference type="NCBI Taxonomy" id="51031"/>
    <lineage>
        <taxon>Eukaryota</taxon>
        <taxon>Metazoa</taxon>
        <taxon>Ecdysozoa</taxon>
        <taxon>Nematoda</taxon>
        <taxon>Chromadorea</taxon>
        <taxon>Rhabditida</taxon>
        <taxon>Rhabditina</taxon>
        <taxon>Rhabditomorpha</taxon>
        <taxon>Strongyloidea</taxon>
        <taxon>Ancylostomatidae</taxon>
        <taxon>Bunostominae</taxon>
        <taxon>Necator</taxon>
    </lineage>
</organism>
<dbReference type="InterPro" id="IPR050111">
    <property type="entry name" value="C-type_lectin/snaclec_domain"/>
</dbReference>
<evidence type="ECO:0000259" key="2">
    <source>
        <dbReference type="PROSITE" id="PS50041"/>
    </source>
</evidence>
<gene>
    <name evidence="3" type="primary">Necator_chrIV.g13726</name>
    <name evidence="3" type="ORF">RB195_000434</name>
</gene>
<dbReference type="InterPro" id="IPR016186">
    <property type="entry name" value="C-type_lectin-like/link_sf"/>
</dbReference>
<evidence type="ECO:0000313" key="3">
    <source>
        <dbReference type="EMBL" id="KAK6747211.1"/>
    </source>
</evidence>
<keyword evidence="4" id="KW-1185">Reference proteome</keyword>
<dbReference type="PROSITE" id="PS50041">
    <property type="entry name" value="C_TYPE_LECTIN_2"/>
    <property type="match status" value="1"/>
</dbReference>
<dbReference type="Proteomes" id="UP001303046">
    <property type="component" value="Unassembled WGS sequence"/>
</dbReference>
<name>A0ABR1DAY7_NECAM</name>
<evidence type="ECO:0000313" key="4">
    <source>
        <dbReference type="Proteomes" id="UP001303046"/>
    </source>
</evidence>
<dbReference type="InterPro" id="IPR001304">
    <property type="entry name" value="C-type_lectin-like"/>
</dbReference>
<sequence>MEGDWIAVNRMEDVEETDKSNRKEMIYSWSYTPSGRYAADFDYKEIQQHNDQPDTHHFFLRFFVFDVLKREWRPYSSNTGPFKRFYSFYWLHDTCAILLDFTKRDSSVRQNVLNFDHVKKTVTCGIVRNIEFDVDFMCCSKDLTSQRIFHPRGELLLLCGHRSSENGLVCRLVPYVPFVDFFLTTDTFLIDTEHIIRSLTLNDRIRVGGHPFMFGTTLTFLLYSRNATKVFHYINYTLQIDISTVIDGSEISISEKHARLNTFLFPQNPQWIPTLNSIPNIYNTDRFVLLWKGHRHKRRRLRKTKLYVLDLKLNVMRLVHSSLLKSDFVCIHPSGSLHTFIQTKFGMKICYLFVSEPQPFGLAEDKCAANKGHIVSVTNGFENAMLAGQPTASATCAIASAPDGTWNSIACSTAHPFVCAIPESAHPAVTCPTCPTPTCPAPPREPGHCQSEWAYFAATDSCYRRFLWANFLNAEEICTSNGGHLTSIHSVEENSFVNEIAESGNDYKDDSDLTWIGLTQANYPASKDWTWTDGTAVTYLNWAPGEPNDSKGVEHCAQLHTDYLGKDPSKDSTYRHWNDMACTTNMRAFVCKKPALH</sequence>
<dbReference type="Pfam" id="PF00059">
    <property type="entry name" value="Lectin_C"/>
    <property type="match status" value="1"/>
</dbReference>
<evidence type="ECO:0000256" key="1">
    <source>
        <dbReference type="ARBA" id="ARBA00023157"/>
    </source>
</evidence>
<dbReference type="PROSITE" id="PS00615">
    <property type="entry name" value="C_TYPE_LECTIN_1"/>
    <property type="match status" value="1"/>
</dbReference>
<comment type="caution">
    <text evidence="3">The sequence shown here is derived from an EMBL/GenBank/DDBJ whole genome shotgun (WGS) entry which is preliminary data.</text>
</comment>
<protein>
    <recommendedName>
        <fullName evidence="2">C-type lectin domain-containing protein</fullName>
    </recommendedName>
</protein>
<dbReference type="InterPro" id="IPR018378">
    <property type="entry name" value="C-type_lectin_CS"/>
</dbReference>
<dbReference type="PANTHER" id="PTHR22803">
    <property type="entry name" value="MANNOSE, PHOSPHOLIPASE, LECTIN RECEPTOR RELATED"/>
    <property type="match status" value="1"/>
</dbReference>
<dbReference type="CDD" id="cd00037">
    <property type="entry name" value="CLECT"/>
    <property type="match status" value="2"/>
</dbReference>
<keyword evidence="1" id="KW-1015">Disulfide bond</keyword>
<feature type="domain" description="C-type lectin" evidence="2">
    <location>
        <begin position="458"/>
        <end position="582"/>
    </location>
</feature>
<dbReference type="Gene3D" id="3.10.100.10">
    <property type="entry name" value="Mannose-Binding Protein A, subunit A"/>
    <property type="match status" value="1"/>
</dbReference>
<dbReference type="EMBL" id="JAVFWL010000004">
    <property type="protein sequence ID" value="KAK6747211.1"/>
    <property type="molecule type" value="Genomic_DNA"/>
</dbReference>
<accession>A0ABR1DAY7</accession>
<dbReference type="SUPFAM" id="SSF56436">
    <property type="entry name" value="C-type lectin-like"/>
    <property type="match status" value="2"/>
</dbReference>
<proteinExistence type="predicted"/>
<dbReference type="SMART" id="SM00034">
    <property type="entry name" value="CLECT"/>
    <property type="match status" value="1"/>
</dbReference>
<dbReference type="InterPro" id="IPR016187">
    <property type="entry name" value="CTDL_fold"/>
</dbReference>
<reference evidence="3 4" key="1">
    <citation type="submission" date="2023-08" db="EMBL/GenBank/DDBJ databases">
        <title>A Necator americanus chromosomal reference genome.</title>
        <authorList>
            <person name="Ilik V."/>
            <person name="Petrzelkova K.J."/>
            <person name="Pardy F."/>
            <person name="Fuh T."/>
            <person name="Niatou-Singa F.S."/>
            <person name="Gouil Q."/>
            <person name="Baker L."/>
            <person name="Ritchie M.E."/>
            <person name="Jex A.R."/>
            <person name="Gazzola D."/>
            <person name="Li H."/>
            <person name="Toshio Fujiwara R."/>
            <person name="Zhan B."/>
            <person name="Aroian R.V."/>
            <person name="Pafco B."/>
            <person name="Schwarz E.M."/>
        </authorList>
    </citation>
    <scope>NUCLEOTIDE SEQUENCE [LARGE SCALE GENOMIC DNA]</scope>
    <source>
        <strain evidence="3 4">Aroian</strain>
        <tissue evidence="3">Whole animal</tissue>
    </source>
</reference>